<reference evidence="1 2" key="1">
    <citation type="submission" date="2023-07" db="EMBL/GenBank/DDBJ databases">
        <title>Genomic Encyclopedia of Type Strains, Phase IV (KMG-IV): sequencing the most valuable type-strain genomes for metagenomic binning, comparative biology and taxonomic classification.</title>
        <authorList>
            <person name="Goeker M."/>
        </authorList>
    </citation>
    <scope>NUCLEOTIDE SEQUENCE [LARGE SCALE GENOMIC DNA]</scope>
    <source>
        <strain evidence="1 2">DSM 9768</strain>
    </source>
</reference>
<proteinExistence type="predicted"/>
<keyword evidence="2" id="KW-1185">Reference proteome</keyword>
<name>A0ABU0A0T9_9BACI</name>
<protein>
    <submittedName>
        <fullName evidence="1">Uncharacterized protein</fullName>
    </submittedName>
</protein>
<accession>A0ABU0A0T9</accession>
<dbReference type="Proteomes" id="UP001230005">
    <property type="component" value="Unassembled WGS sequence"/>
</dbReference>
<sequence length="67" mass="7855">MFGIREIQQDDTVAFYDKDGNELARVYLKSYEEGFLSFLKDELVQDTTLTYEDIALVIEPCDIRLKE</sequence>
<comment type="caution">
    <text evidence="1">The sequence shown here is derived from an EMBL/GenBank/DDBJ whole genome shotgun (WGS) entry which is preliminary data.</text>
</comment>
<gene>
    <name evidence="1" type="ORF">J2S74_004535</name>
</gene>
<dbReference type="EMBL" id="JAUSUG010000023">
    <property type="protein sequence ID" value="MDQ0257089.1"/>
    <property type="molecule type" value="Genomic_DNA"/>
</dbReference>
<evidence type="ECO:0000313" key="2">
    <source>
        <dbReference type="Proteomes" id="UP001230005"/>
    </source>
</evidence>
<evidence type="ECO:0000313" key="1">
    <source>
        <dbReference type="EMBL" id="MDQ0257089.1"/>
    </source>
</evidence>
<organism evidence="1 2">
    <name type="scientific">Evansella vedderi</name>
    <dbReference type="NCBI Taxonomy" id="38282"/>
    <lineage>
        <taxon>Bacteria</taxon>
        <taxon>Bacillati</taxon>
        <taxon>Bacillota</taxon>
        <taxon>Bacilli</taxon>
        <taxon>Bacillales</taxon>
        <taxon>Bacillaceae</taxon>
        <taxon>Evansella</taxon>
    </lineage>
</organism>